<organism evidence="4 5">
    <name type="scientific">Cricetulus griseus</name>
    <name type="common">Chinese hamster</name>
    <name type="synonym">Cricetulus barabensis griseus</name>
    <dbReference type="NCBI Taxonomy" id="10029"/>
    <lineage>
        <taxon>Eukaryota</taxon>
        <taxon>Metazoa</taxon>
        <taxon>Chordata</taxon>
        <taxon>Craniata</taxon>
        <taxon>Vertebrata</taxon>
        <taxon>Euteleostomi</taxon>
        <taxon>Mammalia</taxon>
        <taxon>Eutheria</taxon>
        <taxon>Euarchontoglires</taxon>
        <taxon>Glires</taxon>
        <taxon>Rodentia</taxon>
        <taxon>Myomorpha</taxon>
        <taxon>Muroidea</taxon>
        <taxon>Cricetidae</taxon>
        <taxon>Cricetinae</taxon>
        <taxon>Cricetulus</taxon>
    </lineage>
</organism>
<dbReference type="PROSITE" id="PS50097">
    <property type="entry name" value="BTB"/>
    <property type="match status" value="1"/>
</dbReference>
<proteinExistence type="predicted"/>
<dbReference type="InterPro" id="IPR011333">
    <property type="entry name" value="SKP1/BTB/POZ_sf"/>
</dbReference>
<dbReference type="AlphaFoldDB" id="A0A8C2LF02"/>
<reference evidence="4" key="2">
    <citation type="submission" date="2025-09" db="UniProtKB">
        <authorList>
            <consortium name="Ensembl"/>
        </authorList>
    </citation>
    <scope>IDENTIFICATION</scope>
</reference>
<dbReference type="PROSITE" id="PS50012">
    <property type="entry name" value="RCC1_3"/>
    <property type="match status" value="4"/>
</dbReference>
<dbReference type="Pfam" id="PF00651">
    <property type="entry name" value="BTB"/>
    <property type="match status" value="1"/>
</dbReference>
<dbReference type="SMART" id="SM00225">
    <property type="entry name" value="BTB"/>
    <property type="match status" value="1"/>
</dbReference>
<name>A0A8C2LF02_CRIGR</name>
<dbReference type="Ensembl" id="ENSCGRT00001003081.1">
    <property type="protein sequence ID" value="ENSCGRP00001002361.1"/>
    <property type="gene ID" value="ENSCGRG00001002537.1"/>
</dbReference>
<dbReference type="InterPro" id="IPR051625">
    <property type="entry name" value="Signaling_Regulatory_Domain"/>
</dbReference>
<dbReference type="SUPFAM" id="SSF50985">
    <property type="entry name" value="RCC1/BLIP-II"/>
    <property type="match status" value="1"/>
</dbReference>
<dbReference type="Gene3D" id="2.130.10.30">
    <property type="entry name" value="Regulator of chromosome condensation 1/beta-lactamase-inhibitor protein II"/>
    <property type="match status" value="2"/>
</dbReference>
<dbReference type="Gene3D" id="3.30.710.10">
    <property type="entry name" value="Potassium Channel Kv1.1, Chain A"/>
    <property type="match status" value="1"/>
</dbReference>
<keyword evidence="1" id="KW-0677">Repeat</keyword>
<reference evidence="4" key="1">
    <citation type="submission" date="2025-08" db="UniProtKB">
        <authorList>
            <consortium name="Ensembl"/>
        </authorList>
    </citation>
    <scope>IDENTIFICATION</scope>
</reference>
<feature type="repeat" description="RCC1" evidence="2">
    <location>
        <begin position="196"/>
        <end position="247"/>
    </location>
</feature>
<dbReference type="InterPro" id="IPR009091">
    <property type="entry name" value="RCC1/BLIP-II"/>
</dbReference>
<protein>
    <recommendedName>
        <fullName evidence="3">BTB domain-containing protein</fullName>
    </recommendedName>
</protein>
<dbReference type="SUPFAM" id="SSF54695">
    <property type="entry name" value="POZ domain"/>
    <property type="match status" value="1"/>
</dbReference>
<dbReference type="InterPro" id="IPR058923">
    <property type="entry name" value="RCC1-like_dom"/>
</dbReference>
<dbReference type="InterPro" id="IPR000210">
    <property type="entry name" value="BTB/POZ_dom"/>
</dbReference>
<accession>A0A8C2LF02</accession>
<dbReference type="InterPro" id="IPR000408">
    <property type="entry name" value="Reg_chr_condens"/>
</dbReference>
<sequence>MVDVGKWPILTLLSPQETASIRKACVFGTSANEAIYVTDNDKVFMFGLNYSNCLGTGDNQSTLVPKKLEALYQNLSYGRGPHVLLSTEDGVFYAWGHNGYSQLGNGTTNQGIAPVQVCTNLLIKQVVEVACGSHHSMALAADGEVFAWGYNNCGQVGSGSTAIQPTPRKVTSCLHAKRVVSIACGQTSSMAVLDSGEVYGWGCNGNGQLGFGNNGNQLTPVRVAALQSVCVNQIVCGYAHTLALTDQGLLYACGANTYGQLGTGSKNNLLSPTSIMVEKERVVEISACHSTHTSAAKTKGGHVYMWVQCRGQSVVLPHLTHFCTDDVFACFATPAASWRLLSVEHEDFLTVAESLKKEFDSPETADLRFRIDGKYNYVHKAVLKIRFEHFRSMFQSYWNEDMKEVIEIDQFSSPVYCAFLQYLSTDTVALQPEDAIGLLDLGTSYCENRLKRLCQHIIKRGITVENTFSLFSAAVRYDAEDLKEFCFKFCINHLTEVTQTTAFWQMDGPLLKPVNMWASKCWKDGSAGKGSYH</sequence>
<feature type="repeat" description="RCC1" evidence="2">
    <location>
        <begin position="143"/>
        <end position="195"/>
    </location>
</feature>
<dbReference type="PROSITE" id="PS00626">
    <property type="entry name" value="RCC1_2"/>
    <property type="match status" value="1"/>
</dbReference>
<evidence type="ECO:0000313" key="5">
    <source>
        <dbReference type="Proteomes" id="UP000694386"/>
    </source>
</evidence>
<evidence type="ECO:0000313" key="4">
    <source>
        <dbReference type="Ensembl" id="ENSCGRP00001002361.1"/>
    </source>
</evidence>
<dbReference type="Pfam" id="PF25390">
    <property type="entry name" value="WD40_RLD"/>
    <property type="match status" value="1"/>
</dbReference>
<dbReference type="PANTHER" id="PTHR22872">
    <property type="entry name" value="BTK-BINDING PROTEIN-RELATED"/>
    <property type="match status" value="1"/>
</dbReference>
<dbReference type="PANTHER" id="PTHR22872:SF4">
    <property type="entry name" value="RCC1 AND BTB DOMAIN-CONTAINING PROTEIN 1 ISOFORM X1"/>
    <property type="match status" value="1"/>
</dbReference>
<dbReference type="PRINTS" id="PR00633">
    <property type="entry name" value="RCCNDNSATION"/>
</dbReference>
<evidence type="ECO:0000256" key="1">
    <source>
        <dbReference type="ARBA" id="ARBA00022737"/>
    </source>
</evidence>
<feature type="domain" description="BTB" evidence="3">
    <location>
        <begin position="365"/>
        <end position="432"/>
    </location>
</feature>
<dbReference type="Proteomes" id="UP000694386">
    <property type="component" value="Unplaced"/>
</dbReference>
<evidence type="ECO:0000256" key="2">
    <source>
        <dbReference type="PROSITE-ProRule" id="PRU00235"/>
    </source>
</evidence>
<feature type="repeat" description="RCC1" evidence="2">
    <location>
        <begin position="90"/>
        <end position="142"/>
    </location>
</feature>
<feature type="repeat" description="RCC1" evidence="2">
    <location>
        <begin position="248"/>
        <end position="299"/>
    </location>
</feature>
<evidence type="ECO:0000259" key="3">
    <source>
        <dbReference type="PROSITE" id="PS50097"/>
    </source>
</evidence>
<dbReference type="OMA" id="VYMWGQV"/>